<sequence>MGADAKLNLDKNVIEINRPSLSVCHRKDTGTCASHTGDWSCSHPCGCGSAGKIDTGTAGAATGFAVESATAYSDSTTAAAT</sequence>
<accession>A0A0C2S317</accession>
<dbReference type="Proteomes" id="UP000054549">
    <property type="component" value="Unassembled WGS sequence"/>
</dbReference>
<dbReference type="EMBL" id="KN818387">
    <property type="protein sequence ID" value="KIL57010.1"/>
    <property type="molecule type" value="Genomic_DNA"/>
</dbReference>
<gene>
    <name evidence="1" type="ORF">M378DRAFT_172209</name>
</gene>
<keyword evidence="2" id="KW-1185">Reference proteome</keyword>
<dbReference type="InParanoid" id="A0A0C2S317"/>
<dbReference type="HOGENOM" id="CLU_2573390_0_0_1"/>
<evidence type="ECO:0000313" key="1">
    <source>
        <dbReference type="EMBL" id="KIL57010.1"/>
    </source>
</evidence>
<protein>
    <submittedName>
        <fullName evidence="1">Uncharacterized protein</fullName>
    </submittedName>
</protein>
<reference evidence="1 2" key="1">
    <citation type="submission" date="2014-04" db="EMBL/GenBank/DDBJ databases">
        <title>Evolutionary Origins and Diversification of the Mycorrhizal Mutualists.</title>
        <authorList>
            <consortium name="DOE Joint Genome Institute"/>
            <consortium name="Mycorrhizal Genomics Consortium"/>
            <person name="Kohler A."/>
            <person name="Kuo A."/>
            <person name="Nagy L.G."/>
            <person name="Floudas D."/>
            <person name="Copeland A."/>
            <person name="Barry K.W."/>
            <person name="Cichocki N."/>
            <person name="Veneault-Fourrey C."/>
            <person name="LaButti K."/>
            <person name="Lindquist E.A."/>
            <person name="Lipzen A."/>
            <person name="Lundell T."/>
            <person name="Morin E."/>
            <person name="Murat C."/>
            <person name="Riley R."/>
            <person name="Ohm R."/>
            <person name="Sun H."/>
            <person name="Tunlid A."/>
            <person name="Henrissat B."/>
            <person name="Grigoriev I.V."/>
            <person name="Hibbett D.S."/>
            <person name="Martin F."/>
        </authorList>
    </citation>
    <scope>NUCLEOTIDE SEQUENCE [LARGE SCALE GENOMIC DNA]</scope>
    <source>
        <strain evidence="1 2">Koide BX008</strain>
    </source>
</reference>
<organism evidence="1 2">
    <name type="scientific">Amanita muscaria (strain Koide BX008)</name>
    <dbReference type="NCBI Taxonomy" id="946122"/>
    <lineage>
        <taxon>Eukaryota</taxon>
        <taxon>Fungi</taxon>
        <taxon>Dikarya</taxon>
        <taxon>Basidiomycota</taxon>
        <taxon>Agaricomycotina</taxon>
        <taxon>Agaricomycetes</taxon>
        <taxon>Agaricomycetidae</taxon>
        <taxon>Agaricales</taxon>
        <taxon>Pluteineae</taxon>
        <taxon>Amanitaceae</taxon>
        <taxon>Amanita</taxon>
    </lineage>
</organism>
<dbReference type="AlphaFoldDB" id="A0A0C2S317"/>
<proteinExistence type="predicted"/>
<name>A0A0C2S317_AMAMK</name>
<evidence type="ECO:0000313" key="2">
    <source>
        <dbReference type="Proteomes" id="UP000054549"/>
    </source>
</evidence>